<organism evidence="3 4">
    <name type="scientific">Brassica napus</name>
    <name type="common">Rape</name>
    <dbReference type="NCBI Taxonomy" id="3708"/>
    <lineage>
        <taxon>Eukaryota</taxon>
        <taxon>Viridiplantae</taxon>
        <taxon>Streptophyta</taxon>
        <taxon>Embryophyta</taxon>
        <taxon>Tracheophyta</taxon>
        <taxon>Spermatophyta</taxon>
        <taxon>Magnoliopsida</taxon>
        <taxon>eudicotyledons</taxon>
        <taxon>Gunneridae</taxon>
        <taxon>Pentapetalae</taxon>
        <taxon>rosids</taxon>
        <taxon>malvids</taxon>
        <taxon>Brassicales</taxon>
        <taxon>Brassicaceae</taxon>
        <taxon>Brassiceae</taxon>
        <taxon>Brassica</taxon>
    </lineage>
</organism>
<protein>
    <recommendedName>
        <fullName evidence="2">Chorismate-utilising enzyme C-terminal domain-containing protein</fullName>
    </recommendedName>
</protein>
<dbReference type="InterPro" id="IPR005801">
    <property type="entry name" value="ADC_synthase"/>
</dbReference>
<keyword evidence="1" id="KW-1133">Transmembrane helix</keyword>
<dbReference type="SUPFAM" id="SSF56322">
    <property type="entry name" value="ADC synthase"/>
    <property type="match status" value="1"/>
</dbReference>
<dbReference type="PANTHER" id="PTHR47253:SF8">
    <property type="entry name" value="ISOCHORISMATE SYNTHASE 1, CHLOROPLASTIC"/>
    <property type="match status" value="1"/>
</dbReference>
<evidence type="ECO:0000256" key="1">
    <source>
        <dbReference type="SAM" id="Phobius"/>
    </source>
</evidence>
<feature type="transmembrane region" description="Helical" evidence="1">
    <location>
        <begin position="43"/>
        <end position="65"/>
    </location>
</feature>
<sequence length="324" mass="36848">KLFVFFSSSLTRFSVEVSRALLSRVVLLTPSRTSLELSPKTRFSLAASSLAVATLVVPIFFLTWLTKTRTCSSATLTPSLTMTGDSSEGKVINFMIFSLLSDLFLLSMSPLFVPMEVCGLILTAKSLWNKNPLVHFTLLCLRLNLMSLVEAQCWMQLLLETMNCLGRCRMLLKHFRRLCFSYWMVFDTDENFVVSGFFCCYEVTTGVSVLSKNHVPTKGSLVTNVCLYSFTVIFSSLTDVVLARNSRIITDTDIDPIAWFLQWQPRRIETLFFIMRKLTRLQYLYSKLAGKLRREYEFDILAALHPTPAVCGLPEEEAILLIKE</sequence>
<dbReference type="InterPro" id="IPR044250">
    <property type="entry name" value="MenF-like"/>
</dbReference>
<feature type="domain" description="Chorismate-utilising enzyme C-terminal" evidence="2">
    <location>
        <begin position="272"/>
        <end position="324"/>
    </location>
</feature>
<gene>
    <name evidence="3" type="ORF">HID58_033264</name>
</gene>
<dbReference type="EMBL" id="JAGKQM010000009">
    <property type="protein sequence ID" value="KAH0909943.1"/>
    <property type="molecule type" value="Genomic_DNA"/>
</dbReference>
<feature type="non-terminal residue" evidence="3">
    <location>
        <position position="324"/>
    </location>
</feature>
<accession>A0ABQ8BYU9</accession>
<dbReference type="Proteomes" id="UP000824890">
    <property type="component" value="Unassembled WGS sequence"/>
</dbReference>
<evidence type="ECO:0000313" key="3">
    <source>
        <dbReference type="EMBL" id="KAH0909943.1"/>
    </source>
</evidence>
<feature type="non-terminal residue" evidence="3">
    <location>
        <position position="1"/>
    </location>
</feature>
<name>A0ABQ8BYU9_BRANA</name>
<dbReference type="Gene3D" id="3.60.120.10">
    <property type="entry name" value="Anthranilate synthase"/>
    <property type="match status" value="1"/>
</dbReference>
<keyword evidence="4" id="KW-1185">Reference proteome</keyword>
<dbReference type="InterPro" id="IPR015890">
    <property type="entry name" value="Chorismate_C"/>
</dbReference>
<keyword evidence="1" id="KW-0472">Membrane</keyword>
<evidence type="ECO:0000259" key="2">
    <source>
        <dbReference type="Pfam" id="PF00425"/>
    </source>
</evidence>
<dbReference type="Pfam" id="PF00425">
    <property type="entry name" value="Chorismate_bind"/>
    <property type="match status" value="1"/>
</dbReference>
<feature type="transmembrane region" description="Helical" evidence="1">
    <location>
        <begin position="91"/>
        <end position="113"/>
    </location>
</feature>
<comment type="caution">
    <text evidence="3">The sequence shown here is derived from an EMBL/GenBank/DDBJ whole genome shotgun (WGS) entry which is preliminary data.</text>
</comment>
<proteinExistence type="predicted"/>
<evidence type="ECO:0000313" key="4">
    <source>
        <dbReference type="Proteomes" id="UP000824890"/>
    </source>
</evidence>
<dbReference type="PANTHER" id="PTHR47253">
    <property type="match status" value="1"/>
</dbReference>
<keyword evidence="1" id="KW-0812">Transmembrane</keyword>
<reference evidence="3 4" key="1">
    <citation type="submission" date="2021-05" db="EMBL/GenBank/DDBJ databases">
        <title>Genome Assembly of Synthetic Allotetraploid Brassica napus Reveals Homoeologous Exchanges between Subgenomes.</title>
        <authorList>
            <person name="Davis J.T."/>
        </authorList>
    </citation>
    <scope>NUCLEOTIDE SEQUENCE [LARGE SCALE GENOMIC DNA]</scope>
    <source>
        <strain evidence="4">cv. Da-Ae</strain>
        <tissue evidence="3">Seedling</tissue>
    </source>
</reference>